<dbReference type="EMBL" id="RBQB01000033">
    <property type="protein sequence ID" value="RMO96951.1"/>
    <property type="molecule type" value="Genomic_DNA"/>
</dbReference>
<keyword evidence="1" id="KW-0472">Membrane</keyword>
<evidence type="ECO:0000256" key="1">
    <source>
        <dbReference type="SAM" id="Phobius"/>
    </source>
</evidence>
<sequence>MRFCSCSIVLPKHPSRPCERLMNKTLGLMQPYFFPYIGYFQLIAAVETGIIFDVVKYKRRSWMNRNRVLDNCGGWQYINVPVCARDGTLIKDVTLADFTAAHQRIRNQLEHYRKKAPYYQETLQLVDQVFETPVTHLCELNKRSLKVVCDYLRLAFNWTTCSEMKLDLPPIEHAGQWALEIGTLLEISRYINPAGGRDLYVASEWQARGMELRFLEPSSFSYSPAPYPFVDNLSILDVLMWNAPETVLAYLHNETRAVI</sequence>
<dbReference type="Proteomes" id="UP000279372">
    <property type="component" value="Unassembled WGS sequence"/>
</dbReference>
<feature type="transmembrane region" description="Helical" evidence="1">
    <location>
        <begin position="33"/>
        <end position="55"/>
    </location>
</feature>
<organism evidence="2 3">
    <name type="scientific">Pseudomonas syringae pv. philadelphi</name>
    <dbReference type="NCBI Taxonomy" id="251706"/>
    <lineage>
        <taxon>Bacteria</taxon>
        <taxon>Pseudomonadati</taxon>
        <taxon>Pseudomonadota</taxon>
        <taxon>Gammaproteobacteria</taxon>
        <taxon>Pseudomonadales</taxon>
        <taxon>Pseudomonadaceae</taxon>
        <taxon>Pseudomonas</taxon>
    </lineage>
</organism>
<protein>
    <recommendedName>
        <fullName evidence="4">WbqC-like protein</fullName>
    </recommendedName>
</protein>
<keyword evidence="1" id="KW-1133">Transmembrane helix</keyword>
<gene>
    <name evidence="2" type="ORF">ALQ33_04195</name>
</gene>
<dbReference type="AlphaFoldDB" id="A0A3M3ZQX2"/>
<name>A0A3M3ZQX2_9PSED</name>
<keyword evidence="1" id="KW-0812">Transmembrane</keyword>
<dbReference type="InterPro" id="IPR014985">
    <property type="entry name" value="WbqC"/>
</dbReference>
<proteinExistence type="predicted"/>
<comment type="caution">
    <text evidence="2">The sequence shown here is derived from an EMBL/GenBank/DDBJ whole genome shotgun (WGS) entry which is preliminary data.</text>
</comment>
<evidence type="ECO:0000313" key="2">
    <source>
        <dbReference type="EMBL" id="RMO96951.1"/>
    </source>
</evidence>
<evidence type="ECO:0000313" key="3">
    <source>
        <dbReference type="Proteomes" id="UP000279372"/>
    </source>
</evidence>
<evidence type="ECO:0008006" key="4">
    <source>
        <dbReference type="Google" id="ProtNLM"/>
    </source>
</evidence>
<dbReference type="Pfam" id="PF08889">
    <property type="entry name" value="WbqC"/>
    <property type="match status" value="1"/>
</dbReference>
<accession>A0A3M3ZQX2</accession>
<reference evidence="2 3" key="1">
    <citation type="submission" date="2018-08" db="EMBL/GenBank/DDBJ databases">
        <title>Recombination of ecologically and evolutionarily significant loci maintains genetic cohesion in the Pseudomonas syringae species complex.</title>
        <authorList>
            <person name="Dillon M."/>
            <person name="Thakur S."/>
            <person name="Almeida R.N.D."/>
            <person name="Weir B.S."/>
            <person name="Guttman D.S."/>
        </authorList>
    </citation>
    <scope>NUCLEOTIDE SEQUENCE [LARGE SCALE GENOMIC DNA]</scope>
    <source>
        <strain evidence="2 3">ICMP 8902</strain>
    </source>
</reference>